<feature type="compositionally biased region" description="Basic and acidic residues" evidence="1">
    <location>
        <begin position="187"/>
        <end position="197"/>
    </location>
</feature>
<evidence type="ECO:0000313" key="2">
    <source>
        <dbReference type="EMBL" id="GBP37888.1"/>
    </source>
</evidence>
<proteinExistence type="predicted"/>
<reference evidence="2 3" key="1">
    <citation type="journal article" date="2019" name="Commun. Biol.">
        <title>The bagworm genome reveals a unique fibroin gene that provides high tensile strength.</title>
        <authorList>
            <person name="Kono N."/>
            <person name="Nakamura H."/>
            <person name="Ohtoshi R."/>
            <person name="Tomita M."/>
            <person name="Numata K."/>
            <person name="Arakawa K."/>
        </authorList>
    </citation>
    <scope>NUCLEOTIDE SEQUENCE [LARGE SCALE GENOMIC DNA]</scope>
</reference>
<comment type="caution">
    <text evidence="2">The sequence shown here is derived from an EMBL/GenBank/DDBJ whole genome shotgun (WGS) entry which is preliminary data.</text>
</comment>
<feature type="compositionally biased region" description="Low complexity" evidence="1">
    <location>
        <begin position="156"/>
        <end position="173"/>
    </location>
</feature>
<dbReference type="AlphaFoldDB" id="A0A4C1VFK7"/>
<dbReference type="EMBL" id="BGZK01000340">
    <property type="protein sequence ID" value="GBP37888.1"/>
    <property type="molecule type" value="Genomic_DNA"/>
</dbReference>
<feature type="region of interest" description="Disordered" evidence="1">
    <location>
        <begin position="132"/>
        <end position="197"/>
    </location>
</feature>
<gene>
    <name evidence="2" type="ORF">EVAR_21423_1</name>
</gene>
<organism evidence="2 3">
    <name type="scientific">Eumeta variegata</name>
    <name type="common">Bagworm moth</name>
    <name type="synonym">Eumeta japonica</name>
    <dbReference type="NCBI Taxonomy" id="151549"/>
    <lineage>
        <taxon>Eukaryota</taxon>
        <taxon>Metazoa</taxon>
        <taxon>Ecdysozoa</taxon>
        <taxon>Arthropoda</taxon>
        <taxon>Hexapoda</taxon>
        <taxon>Insecta</taxon>
        <taxon>Pterygota</taxon>
        <taxon>Neoptera</taxon>
        <taxon>Endopterygota</taxon>
        <taxon>Lepidoptera</taxon>
        <taxon>Glossata</taxon>
        <taxon>Ditrysia</taxon>
        <taxon>Tineoidea</taxon>
        <taxon>Psychidae</taxon>
        <taxon>Oiketicinae</taxon>
        <taxon>Eumeta</taxon>
    </lineage>
</organism>
<evidence type="ECO:0000256" key="1">
    <source>
        <dbReference type="SAM" id="MobiDB-lite"/>
    </source>
</evidence>
<evidence type="ECO:0000313" key="3">
    <source>
        <dbReference type="Proteomes" id="UP000299102"/>
    </source>
</evidence>
<accession>A0A4C1VFK7</accession>
<keyword evidence="3" id="KW-1185">Reference proteome</keyword>
<dbReference type="Proteomes" id="UP000299102">
    <property type="component" value="Unassembled WGS sequence"/>
</dbReference>
<name>A0A4C1VFK7_EUMVA</name>
<sequence length="197" mass="20871">MCLNDILLFDLAQFMFRTLAAALVCRWVVGAGACIVPVATSDFRRSAAAALSRSPLSVAELGLKPPDPARPRSSPAGTGALTYSRELHKKSLTSFNLCDSTDYGYRLYHGRVTERAGKTAVGLLCQTRRNSRQSLHNPVSYVDTPDEAREKKGSRAATANRPSAAAGAVGPGARARDGPGRPGRAPCESRRDVASGG</sequence>
<protein>
    <submittedName>
        <fullName evidence="2">Uncharacterized protein</fullName>
    </submittedName>
</protein>